<evidence type="ECO:0000313" key="1">
    <source>
        <dbReference type="EMBL" id="QIW62354.1"/>
    </source>
</evidence>
<organism evidence="1 2">
    <name type="scientific">Mycoplasmopsis gallinacea</name>
    <dbReference type="NCBI Taxonomy" id="29556"/>
    <lineage>
        <taxon>Bacteria</taxon>
        <taxon>Bacillati</taxon>
        <taxon>Mycoplasmatota</taxon>
        <taxon>Mycoplasmoidales</taxon>
        <taxon>Metamycoplasmataceae</taxon>
        <taxon>Mycoplasmopsis</taxon>
    </lineage>
</organism>
<evidence type="ECO:0000313" key="2">
    <source>
        <dbReference type="Proteomes" id="UP000503310"/>
    </source>
</evidence>
<dbReference type="AlphaFoldDB" id="A0A6H0V3P8"/>
<gene>
    <name evidence="1" type="ORF">GOQ20_02880</name>
</gene>
<protein>
    <submittedName>
        <fullName evidence="1">Uncharacterized protein</fullName>
    </submittedName>
</protein>
<reference evidence="1 2" key="1">
    <citation type="submission" date="2019-12" db="EMBL/GenBank/DDBJ databases">
        <title>Sequencing and analysis of the whole genome of Mycoplasma gallinaceum strain Peacock20181011.</title>
        <authorList>
            <person name="Liu X."/>
            <person name="Qin Z."/>
            <person name="Xu H."/>
        </authorList>
    </citation>
    <scope>NUCLEOTIDE SEQUENCE [LARGE SCALE GENOMIC DNA]</scope>
    <source>
        <strain evidence="1 2">Peacock20181011</strain>
    </source>
</reference>
<proteinExistence type="predicted"/>
<sequence length="184" mass="22346">MKWNFYIYHSGSRFINLVRVHDKFLPDMKEYLKREKKKYWPESSFHCEYCLIFMIKMLQNNENKSFLVYKDKELSNDKTTVYSGLYGFKEKSKYTRNWCFRLGETFEDINKLENDLSFQKAAKQIESIFYENFKKAIKQISKQTLKNRGKDILIKTPLLGRIWNLNPLGLIWKSEFKRDENKDE</sequence>
<dbReference type="Proteomes" id="UP000503310">
    <property type="component" value="Chromosome"/>
</dbReference>
<accession>A0A6H0V3P8</accession>
<name>A0A6H0V3P8_9BACT</name>
<dbReference type="RefSeq" id="WP_167845322.1">
    <property type="nucleotide sequence ID" value="NZ_CP047225.1"/>
</dbReference>
<dbReference type="EMBL" id="CP047225">
    <property type="protein sequence ID" value="QIW62354.1"/>
    <property type="molecule type" value="Genomic_DNA"/>
</dbReference>